<keyword evidence="2" id="KW-0472">Membrane</keyword>
<feature type="compositionally biased region" description="Low complexity" evidence="1">
    <location>
        <begin position="1"/>
        <end position="18"/>
    </location>
</feature>
<evidence type="ECO:0000256" key="1">
    <source>
        <dbReference type="SAM" id="MobiDB-lite"/>
    </source>
</evidence>
<name>A0AAE0AMN2_9ROSI</name>
<comment type="caution">
    <text evidence="3">The sequence shown here is derived from an EMBL/GenBank/DDBJ whole genome shotgun (WGS) entry which is preliminary data.</text>
</comment>
<dbReference type="Proteomes" id="UP001281410">
    <property type="component" value="Unassembled WGS sequence"/>
</dbReference>
<dbReference type="EMBL" id="JANJYJ010000004">
    <property type="protein sequence ID" value="KAK3220535.1"/>
    <property type="molecule type" value="Genomic_DNA"/>
</dbReference>
<proteinExistence type="predicted"/>
<evidence type="ECO:0000313" key="4">
    <source>
        <dbReference type="Proteomes" id="UP001281410"/>
    </source>
</evidence>
<sequence>MVSLSRRPSSSSKSTTSSKRYDQMKSAADALKGLKFITTPKSGEEGNDWNAVEKRVILVVWFYFAVCSVFGAVFRCRSLGLGLWFLSPFGFPCWIVVLASSFVFWFGGGCVAYGVGLICPCASSSCCSCLPGRHRKL</sequence>
<keyword evidence="4" id="KW-1185">Reference proteome</keyword>
<gene>
    <name evidence="3" type="ORF">Dsin_014505</name>
</gene>
<organism evidence="3 4">
    <name type="scientific">Dipteronia sinensis</name>
    <dbReference type="NCBI Taxonomy" id="43782"/>
    <lineage>
        <taxon>Eukaryota</taxon>
        <taxon>Viridiplantae</taxon>
        <taxon>Streptophyta</taxon>
        <taxon>Embryophyta</taxon>
        <taxon>Tracheophyta</taxon>
        <taxon>Spermatophyta</taxon>
        <taxon>Magnoliopsida</taxon>
        <taxon>eudicotyledons</taxon>
        <taxon>Gunneridae</taxon>
        <taxon>Pentapetalae</taxon>
        <taxon>rosids</taxon>
        <taxon>malvids</taxon>
        <taxon>Sapindales</taxon>
        <taxon>Sapindaceae</taxon>
        <taxon>Hippocastanoideae</taxon>
        <taxon>Acereae</taxon>
        <taxon>Dipteronia</taxon>
    </lineage>
</organism>
<feature type="transmembrane region" description="Helical" evidence="2">
    <location>
        <begin position="81"/>
        <end position="105"/>
    </location>
</feature>
<reference evidence="3" key="1">
    <citation type="journal article" date="2023" name="Plant J.">
        <title>Genome sequences and population genomics provide insights into the demographic history, inbreeding, and mutation load of two 'living fossil' tree species of Dipteronia.</title>
        <authorList>
            <person name="Feng Y."/>
            <person name="Comes H.P."/>
            <person name="Chen J."/>
            <person name="Zhu S."/>
            <person name="Lu R."/>
            <person name="Zhang X."/>
            <person name="Li P."/>
            <person name="Qiu J."/>
            <person name="Olsen K.M."/>
            <person name="Qiu Y."/>
        </authorList>
    </citation>
    <scope>NUCLEOTIDE SEQUENCE</scope>
    <source>
        <strain evidence="3">NBL</strain>
    </source>
</reference>
<accession>A0AAE0AMN2</accession>
<evidence type="ECO:0000256" key="2">
    <source>
        <dbReference type="SAM" id="Phobius"/>
    </source>
</evidence>
<feature type="transmembrane region" description="Helical" evidence="2">
    <location>
        <begin position="56"/>
        <end position="74"/>
    </location>
</feature>
<feature type="region of interest" description="Disordered" evidence="1">
    <location>
        <begin position="1"/>
        <end position="22"/>
    </location>
</feature>
<keyword evidence="2" id="KW-0812">Transmembrane</keyword>
<dbReference type="AlphaFoldDB" id="A0AAE0AMN2"/>
<keyword evidence="2" id="KW-1133">Transmembrane helix</keyword>
<evidence type="ECO:0000313" key="3">
    <source>
        <dbReference type="EMBL" id="KAK3220535.1"/>
    </source>
</evidence>
<protein>
    <submittedName>
        <fullName evidence="3">Uncharacterized protein</fullName>
    </submittedName>
</protein>